<dbReference type="EMBL" id="MT293574">
    <property type="protein sequence ID" value="QKE44427.1"/>
    <property type="molecule type" value="Genomic_DNA"/>
</dbReference>
<accession>A0AAE7B7E3</accession>
<reference evidence="1" key="1">
    <citation type="submission" date="2020-04" db="EMBL/GenBank/DDBJ databases">
        <title>A mysterious 80 nm amoeba virus with a near complete 'ORFan genome' challenges the classification of DNA viruses.</title>
        <authorList>
            <person name="Boratto P.V.M."/>
            <person name="Oliveira G.P."/>
            <person name="Machado T.B."/>
            <person name="Andrade A.C.S.P."/>
            <person name="Baudoin J.P."/>
            <person name="Klose T."/>
            <person name="Azza S."/>
            <person name="Decloquement P."/>
            <person name="Chabriere E."/>
            <person name="Colson P."/>
            <person name="Levasseur A."/>
            <person name="La Scola B."/>
            <person name="Abrahao J.S."/>
        </authorList>
    </citation>
    <scope>NUCLEOTIDE SEQUENCE</scope>
    <source>
        <strain evidence="1">BHMG</strain>
    </source>
</reference>
<organism evidence="1 2">
    <name type="scientific">Yaravirus sp. 'brasiliensis'</name>
    <dbReference type="NCBI Taxonomy" id="2739681"/>
    <lineage>
        <taxon>Viruses</taxon>
        <taxon>Varidnaviria</taxon>
        <taxon>Bamfordvirae</taxon>
        <taxon>Nucleocytoviricota</taxon>
        <taxon>Mriyaviricetes</taxon>
        <taxon>Yaraviridae</taxon>
        <taxon>Yaravirus</taxon>
        <taxon>Yaravirus brasiliense</taxon>
    </lineage>
</organism>
<evidence type="ECO:0000313" key="1">
    <source>
        <dbReference type="EMBL" id="QKE44427.1"/>
    </source>
</evidence>
<proteinExistence type="predicted"/>
<name>A0AAE7B7E3_9VIRU</name>
<protein>
    <submittedName>
        <fullName evidence="1">50S ribosomal subunit</fullName>
    </submittedName>
</protein>
<dbReference type="GeneID" id="80539310"/>
<keyword evidence="2" id="KW-1185">Reference proteome</keyword>
<dbReference type="Proteomes" id="UP000830293">
    <property type="component" value="Segment"/>
</dbReference>
<dbReference type="RefSeq" id="YP_010800674.1">
    <property type="nucleotide sequence ID" value="NC_076895.1"/>
</dbReference>
<evidence type="ECO:0000313" key="2">
    <source>
        <dbReference type="Proteomes" id="UP000830293"/>
    </source>
</evidence>
<dbReference type="KEGG" id="vg:80539310"/>
<sequence>MKTKAVRCHACGLRVAPENYDWLRFRTATGAEMHFCSIDHMKASLNGKGTTARLWKPMRFWMLRDWPSLFYRYDD</sequence>